<evidence type="ECO:0008006" key="3">
    <source>
        <dbReference type="Google" id="ProtNLM"/>
    </source>
</evidence>
<evidence type="ECO:0000313" key="1">
    <source>
        <dbReference type="EMBL" id="KYF78717.1"/>
    </source>
</evidence>
<proteinExistence type="predicted"/>
<dbReference type="EMBL" id="JEMC01003764">
    <property type="protein sequence ID" value="KYF78717.1"/>
    <property type="molecule type" value="Genomic_DNA"/>
</dbReference>
<sequence length="240" mass="25618">MGLFLVAGGVGSEVASRTAIELVHAAVDADCVGEVRADGMAARQFRDEVRLIMSPHRPSGCRSERDCSEPTRYSVPASFAGVLLAPVAAYMAYAGEMRVYRFRGGKLEERTREHATSDDGASDGTISQDALAMLSQHADTATRALGCDAAVEMKTLVERTEPGDIFLVCSGGLWGSVPEHRIAGILGAHHELRLAASLLMECAHEHGEPEHVTCLLARVGDSRGGTHEEERYASTGGRRG</sequence>
<dbReference type="SUPFAM" id="SSF81606">
    <property type="entry name" value="PP2C-like"/>
    <property type="match status" value="1"/>
</dbReference>
<name>A0A150REK9_SORCE</name>
<protein>
    <recommendedName>
        <fullName evidence="3">PPM-type phosphatase domain-containing protein</fullName>
    </recommendedName>
</protein>
<dbReference type="AlphaFoldDB" id="A0A150REK9"/>
<organism evidence="1 2">
    <name type="scientific">Sorangium cellulosum</name>
    <name type="common">Polyangium cellulosum</name>
    <dbReference type="NCBI Taxonomy" id="56"/>
    <lineage>
        <taxon>Bacteria</taxon>
        <taxon>Pseudomonadati</taxon>
        <taxon>Myxococcota</taxon>
        <taxon>Polyangia</taxon>
        <taxon>Polyangiales</taxon>
        <taxon>Polyangiaceae</taxon>
        <taxon>Sorangium</taxon>
    </lineage>
</organism>
<gene>
    <name evidence="1" type="ORF">BE18_23365</name>
</gene>
<comment type="caution">
    <text evidence="1">The sequence shown here is derived from an EMBL/GenBank/DDBJ whole genome shotgun (WGS) entry which is preliminary data.</text>
</comment>
<evidence type="ECO:0000313" key="2">
    <source>
        <dbReference type="Proteomes" id="UP000075515"/>
    </source>
</evidence>
<reference evidence="1 2" key="1">
    <citation type="submission" date="2014-02" db="EMBL/GenBank/DDBJ databases">
        <title>The small core and large imbalanced accessory genome model reveals a collaborative survival strategy of Sorangium cellulosum strains in nature.</title>
        <authorList>
            <person name="Han K."/>
            <person name="Peng R."/>
            <person name="Blom J."/>
            <person name="Li Y.-Z."/>
        </authorList>
    </citation>
    <scope>NUCLEOTIDE SEQUENCE [LARGE SCALE GENOMIC DNA]</scope>
    <source>
        <strain evidence="1 2">So0149</strain>
    </source>
</reference>
<dbReference type="Proteomes" id="UP000075515">
    <property type="component" value="Unassembled WGS sequence"/>
</dbReference>
<dbReference type="InterPro" id="IPR036457">
    <property type="entry name" value="PPM-type-like_dom_sf"/>
</dbReference>
<dbReference type="Gene3D" id="3.60.40.10">
    <property type="entry name" value="PPM-type phosphatase domain"/>
    <property type="match status" value="1"/>
</dbReference>
<accession>A0A150REK9</accession>